<dbReference type="Gene3D" id="2.40.50.180">
    <property type="entry name" value="CheA-289, Domain 4"/>
    <property type="match status" value="1"/>
</dbReference>
<dbReference type="PANTHER" id="PTHR22617">
    <property type="entry name" value="CHEMOTAXIS SENSOR HISTIDINE KINASE-RELATED"/>
    <property type="match status" value="1"/>
</dbReference>
<dbReference type="GO" id="GO:0005829">
    <property type="term" value="C:cytosol"/>
    <property type="evidence" value="ECO:0007669"/>
    <property type="project" value="TreeGrafter"/>
</dbReference>
<feature type="domain" description="CheW-like" evidence="1">
    <location>
        <begin position="37"/>
        <end position="177"/>
    </location>
</feature>
<dbReference type="OrthoDB" id="5298045at2"/>
<dbReference type="SUPFAM" id="SSF50341">
    <property type="entry name" value="CheW-like"/>
    <property type="match status" value="1"/>
</dbReference>
<gene>
    <name evidence="2" type="ORF">SAMN04488509_101737</name>
</gene>
<dbReference type="InterPro" id="IPR039315">
    <property type="entry name" value="CheW"/>
</dbReference>
<dbReference type="Pfam" id="PF01584">
    <property type="entry name" value="CheW"/>
    <property type="match status" value="1"/>
</dbReference>
<dbReference type="PROSITE" id="PS50851">
    <property type="entry name" value="CHEW"/>
    <property type="match status" value="1"/>
</dbReference>
<dbReference type="SMART" id="SM00260">
    <property type="entry name" value="CheW"/>
    <property type="match status" value="1"/>
</dbReference>
<evidence type="ECO:0000259" key="1">
    <source>
        <dbReference type="PROSITE" id="PS50851"/>
    </source>
</evidence>
<evidence type="ECO:0000313" key="3">
    <source>
        <dbReference type="Proteomes" id="UP000199603"/>
    </source>
</evidence>
<dbReference type="GO" id="GO:0006935">
    <property type="term" value="P:chemotaxis"/>
    <property type="evidence" value="ECO:0007669"/>
    <property type="project" value="InterPro"/>
</dbReference>
<organism evidence="2 3">
    <name type="scientific">Aquimonas voraii</name>
    <dbReference type="NCBI Taxonomy" id="265719"/>
    <lineage>
        <taxon>Bacteria</taxon>
        <taxon>Pseudomonadati</taxon>
        <taxon>Pseudomonadota</taxon>
        <taxon>Gammaproteobacteria</taxon>
        <taxon>Lysobacterales</taxon>
        <taxon>Lysobacteraceae</taxon>
        <taxon>Aquimonas</taxon>
    </lineage>
</organism>
<dbReference type="Proteomes" id="UP000199603">
    <property type="component" value="Unassembled WGS sequence"/>
</dbReference>
<dbReference type="PANTHER" id="PTHR22617:SF43">
    <property type="entry name" value="PROTEIN PILI"/>
    <property type="match status" value="1"/>
</dbReference>
<proteinExistence type="predicted"/>
<accession>A0A1G6SX17</accession>
<dbReference type="InterPro" id="IPR002545">
    <property type="entry name" value="CheW-lke_dom"/>
</dbReference>
<protein>
    <submittedName>
        <fullName evidence="2">Twitching motility protein PilI</fullName>
    </submittedName>
</protein>
<dbReference type="GO" id="GO:0007165">
    <property type="term" value="P:signal transduction"/>
    <property type="evidence" value="ECO:0007669"/>
    <property type="project" value="InterPro"/>
</dbReference>
<dbReference type="STRING" id="265719.SAMN04488509_101737"/>
<sequence length="183" mass="19732">MSAAVSPHDPFAVLADYEARSLSHVAGLPEQVDAASVWRGLGYRLGSHLLVSAISDIAELLTLPPPTPVPGSQPWLLGVSNVRGTLLPVADLKQFLEGERTVVHENTRALVIKQPGGNVAVLIDELFGQRNFSDEQRVPVSEDADSRYGAFVTDAYALAGTVWKVFDMARLVRTAEFRQAAVA</sequence>
<reference evidence="2 3" key="1">
    <citation type="submission" date="2016-10" db="EMBL/GenBank/DDBJ databases">
        <authorList>
            <person name="de Groot N.N."/>
        </authorList>
    </citation>
    <scope>NUCLEOTIDE SEQUENCE [LARGE SCALE GENOMIC DNA]</scope>
    <source>
        <strain evidence="2 3">DSM 16957</strain>
    </source>
</reference>
<dbReference type="EMBL" id="FNAG01000001">
    <property type="protein sequence ID" value="SDD21134.1"/>
    <property type="molecule type" value="Genomic_DNA"/>
</dbReference>
<dbReference type="InterPro" id="IPR036061">
    <property type="entry name" value="CheW-like_dom_sf"/>
</dbReference>
<evidence type="ECO:0000313" key="2">
    <source>
        <dbReference type="EMBL" id="SDD21134.1"/>
    </source>
</evidence>
<dbReference type="AlphaFoldDB" id="A0A1G6SX17"/>
<keyword evidence="3" id="KW-1185">Reference proteome</keyword>
<dbReference type="RefSeq" id="WP_091238961.1">
    <property type="nucleotide sequence ID" value="NZ_FNAG01000001.1"/>
</dbReference>
<name>A0A1G6SX17_9GAMM</name>